<evidence type="ECO:0000313" key="2">
    <source>
        <dbReference type="EMBL" id="GGC66401.1"/>
    </source>
</evidence>
<dbReference type="RefSeq" id="WP_188565004.1">
    <property type="nucleotide sequence ID" value="NZ_BMED01000001.1"/>
</dbReference>
<organism evidence="2 3">
    <name type="scientific">Undibacterium terreum</name>
    <dbReference type="NCBI Taxonomy" id="1224302"/>
    <lineage>
        <taxon>Bacteria</taxon>
        <taxon>Pseudomonadati</taxon>
        <taxon>Pseudomonadota</taxon>
        <taxon>Betaproteobacteria</taxon>
        <taxon>Burkholderiales</taxon>
        <taxon>Oxalobacteraceae</taxon>
        <taxon>Undibacterium</taxon>
    </lineage>
</organism>
<name>A0A916XDX4_9BURK</name>
<accession>A0A916XDX4</accession>
<dbReference type="PANTHER" id="PTHR15020">
    <property type="entry name" value="FLAVIN REDUCTASE-RELATED"/>
    <property type="match status" value="1"/>
</dbReference>
<dbReference type="PANTHER" id="PTHR15020:SF50">
    <property type="entry name" value="UPF0659 PROTEIN YMR090W"/>
    <property type="match status" value="1"/>
</dbReference>
<keyword evidence="3" id="KW-1185">Reference proteome</keyword>
<reference evidence="2" key="1">
    <citation type="journal article" date="2014" name="Int. J. Syst. Evol. Microbiol.">
        <title>Complete genome sequence of Corynebacterium casei LMG S-19264T (=DSM 44701T), isolated from a smear-ripened cheese.</title>
        <authorList>
            <consortium name="US DOE Joint Genome Institute (JGI-PGF)"/>
            <person name="Walter F."/>
            <person name="Albersmeier A."/>
            <person name="Kalinowski J."/>
            <person name="Ruckert C."/>
        </authorList>
    </citation>
    <scope>NUCLEOTIDE SEQUENCE</scope>
    <source>
        <strain evidence="2">CGMCC 1.10998</strain>
    </source>
</reference>
<dbReference type="InterPro" id="IPR016040">
    <property type="entry name" value="NAD(P)-bd_dom"/>
</dbReference>
<dbReference type="AlphaFoldDB" id="A0A916XDX4"/>
<dbReference type="InterPro" id="IPR036291">
    <property type="entry name" value="NAD(P)-bd_dom_sf"/>
</dbReference>
<feature type="domain" description="NAD(P)-binding" evidence="1">
    <location>
        <begin position="8"/>
        <end position="197"/>
    </location>
</feature>
<evidence type="ECO:0000259" key="1">
    <source>
        <dbReference type="Pfam" id="PF13460"/>
    </source>
</evidence>
<comment type="caution">
    <text evidence="2">The sequence shown here is derived from an EMBL/GenBank/DDBJ whole genome shotgun (WGS) entry which is preliminary data.</text>
</comment>
<dbReference type="EMBL" id="BMED01000001">
    <property type="protein sequence ID" value="GGC66401.1"/>
    <property type="molecule type" value="Genomic_DNA"/>
</dbReference>
<dbReference type="Pfam" id="PF13460">
    <property type="entry name" value="NAD_binding_10"/>
    <property type="match status" value="1"/>
</dbReference>
<protein>
    <recommendedName>
        <fullName evidence="1">NAD(P)-binding domain-containing protein</fullName>
    </recommendedName>
</protein>
<evidence type="ECO:0000313" key="3">
    <source>
        <dbReference type="Proteomes" id="UP000637423"/>
    </source>
</evidence>
<proteinExistence type="predicted"/>
<dbReference type="SUPFAM" id="SSF51735">
    <property type="entry name" value="NAD(P)-binding Rossmann-fold domains"/>
    <property type="match status" value="1"/>
</dbReference>
<gene>
    <name evidence="2" type="ORF">GCM10011396_11830</name>
</gene>
<dbReference type="Proteomes" id="UP000637423">
    <property type="component" value="Unassembled WGS sequence"/>
</dbReference>
<reference evidence="2" key="2">
    <citation type="submission" date="2020-09" db="EMBL/GenBank/DDBJ databases">
        <authorList>
            <person name="Sun Q."/>
            <person name="Zhou Y."/>
        </authorList>
    </citation>
    <scope>NUCLEOTIDE SEQUENCE</scope>
    <source>
        <strain evidence="2">CGMCC 1.10998</strain>
    </source>
</reference>
<sequence>MSRYAVIGASSGTGLALVRHLESQQLAVRAISRHPPQKSEFIEPYAADITDAKAISAALDGQFDAVFFTVDIHGLFNSRESIRAVMYQGCVNAIQACESAATKFGSAPKFILLSVIGANQPSWVWHLLNAAKRGMQKNILDREQALQNSSLPYIICRAPKLSDTAASQTAIAATPPQHKLDMAMGIARIDLARTLLLAAGHAPGHSSWDVYADAAGPVPNWLRTA</sequence>
<dbReference type="Gene3D" id="3.40.50.720">
    <property type="entry name" value="NAD(P)-binding Rossmann-like Domain"/>
    <property type="match status" value="1"/>
</dbReference>